<dbReference type="OrthoDB" id="2520703at2759"/>
<evidence type="ECO:0000313" key="2">
    <source>
        <dbReference type="Proteomes" id="UP000604273"/>
    </source>
</evidence>
<name>A0A8H4T0A5_9HYPO</name>
<protein>
    <submittedName>
        <fullName evidence="1">Uncharacterized protein</fullName>
    </submittedName>
</protein>
<dbReference type="EMBL" id="JABFAI010000249">
    <property type="protein sequence ID" value="KAF4948997.1"/>
    <property type="molecule type" value="Genomic_DNA"/>
</dbReference>
<dbReference type="SUPFAM" id="SSF52047">
    <property type="entry name" value="RNI-like"/>
    <property type="match status" value="1"/>
</dbReference>
<keyword evidence="2" id="KW-1185">Reference proteome</keyword>
<reference evidence="1" key="1">
    <citation type="journal article" date="2020" name="BMC Genomics">
        <title>Correction to: Identification and distribution of gene clusters required for synthesis of sphingolipid metabolism inhibitors in diverse species of the filamentous fungus Fusarium.</title>
        <authorList>
            <person name="Kim H.S."/>
            <person name="Lohmar J.M."/>
            <person name="Busman M."/>
            <person name="Brown D.W."/>
            <person name="Naumann T.A."/>
            <person name="Divon H.H."/>
            <person name="Lysoe E."/>
            <person name="Uhlig S."/>
            <person name="Proctor R.H."/>
        </authorList>
    </citation>
    <scope>NUCLEOTIDE SEQUENCE</scope>
    <source>
        <strain evidence="1">NRRL 45417</strain>
    </source>
</reference>
<proteinExistence type="predicted"/>
<dbReference type="AlphaFoldDB" id="A0A8H4T0A5"/>
<evidence type="ECO:0000313" key="1">
    <source>
        <dbReference type="EMBL" id="KAF4948997.1"/>
    </source>
</evidence>
<organism evidence="1 2">
    <name type="scientific">Fusarium gaditjirri</name>
    <dbReference type="NCBI Taxonomy" id="282569"/>
    <lineage>
        <taxon>Eukaryota</taxon>
        <taxon>Fungi</taxon>
        <taxon>Dikarya</taxon>
        <taxon>Ascomycota</taxon>
        <taxon>Pezizomycotina</taxon>
        <taxon>Sordariomycetes</taxon>
        <taxon>Hypocreomycetidae</taxon>
        <taxon>Hypocreales</taxon>
        <taxon>Nectriaceae</taxon>
        <taxon>Fusarium</taxon>
        <taxon>Fusarium nisikadoi species complex</taxon>
    </lineage>
</organism>
<comment type="caution">
    <text evidence="1">The sequence shown here is derived from an EMBL/GenBank/DDBJ whole genome shotgun (WGS) entry which is preliminary data.</text>
</comment>
<gene>
    <name evidence="1" type="ORF">FGADI_9282</name>
</gene>
<dbReference type="Proteomes" id="UP000604273">
    <property type="component" value="Unassembled WGS sequence"/>
</dbReference>
<dbReference type="Gene3D" id="3.80.10.10">
    <property type="entry name" value="Ribonuclease Inhibitor"/>
    <property type="match status" value="1"/>
</dbReference>
<sequence>MVRTRLQKSTPDYFSKLSPEILRSIFAYFCPHCCNEYQSPFGAPPEPKRVQDNTTLYNLCLVSRYFGPFAQEILHHSFDPCYTSLHAQKPWERRLEPFLQTVASRPDLARSVKAVFLKGRLVESLDFDQSQKAFGTCTRTFGSTAQEIYRKTNRTCSSAVRRAFFRGTRPPKYMRPREFIPIVAGQLLSILVSILPNLGRISIEKDRRWRFDVSHTTLNVLGVSSIPLKTLETDFALPNLLARTTGLETLVTSASDEFPNMPYLRNLHIRSNSSVHAPAIDHILSACTGTLSAFSYTSFDSDIMGVINLLDKPRYHSSLETLHLDMRYYNNRGHHKMPSLKQFTQLNRLFLHTYLLYGPKYPPCCEGNCVVKSLIDVLPFSITSLELSERTRTPDGRMQNDLLILAKNVAVDFPQLKEIKSNADHICDDYPVALFKSVGVDLTHQDLTMCCSIDTVVRIFDLVDYHYDGCGGADMPLPGELSDDDL</sequence>
<accession>A0A8H4T0A5</accession>
<reference evidence="1" key="2">
    <citation type="submission" date="2020-05" db="EMBL/GenBank/DDBJ databases">
        <authorList>
            <person name="Kim H.-S."/>
            <person name="Proctor R.H."/>
            <person name="Brown D.W."/>
        </authorList>
    </citation>
    <scope>NUCLEOTIDE SEQUENCE</scope>
    <source>
        <strain evidence="1">NRRL 45417</strain>
    </source>
</reference>
<dbReference type="InterPro" id="IPR032675">
    <property type="entry name" value="LRR_dom_sf"/>
</dbReference>